<evidence type="ECO:0000313" key="2">
    <source>
        <dbReference type="Proteomes" id="UP000423529"/>
    </source>
</evidence>
<accession>A0A649V9V9</accession>
<dbReference type="InterPro" id="IPR055637">
    <property type="entry name" value="DUF7213"/>
</dbReference>
<dbReference type="EMBL" id="MN585982">
    <property type="protein sequence ID" value="QGJ89116.1"/>
    <property type="molecule type" value="Genomic_DNA"/>
</dbReference>
<keyword evidence="2" id="KW-1185">Reference proteome</keyword>
<gene>
    <name evidence="1" type="primary">75</name>
    <name evidence="1" type="ORF">PBI_UNTOUCHABLE_75</name>
</gene>
<dbReference type="GeneID" id="55624437"/>
<dbReference type="RefSeq" id="YP_009853734.1">
    <property type="nucleotide sequence ID" value="NC_048823.1"/>
</dbReference>
<evidence type="ECO:0000313" key="1">
    <source>
        <dbReference type="EMBL" id="QGJ89116.1"/>
    </source>
</evidence>
<name>A0A649V9V9_9CAUD</name>
<sequence>MTLLDRKREAHARLAELVEELTDIHYQEHLEEEDVPRSEHPVCWALVVGYDSFPEDPKVMGSDGPIIIFPKDDRQPGWKLSGILTEALNGLGPED</sequence>
<dbReference type="Pfam" id="PF23850">
    <property type="entry name" value="DUF7213"/>
    <property type="match status" value="1"/>
</dbReference>
<reference evidence="1 2" key="1">
    <citation type="submission" date="2019-10" db="EMBL/GenBank/DDBJ databases">
        <authorList>
            <person name="Divens A.M."/>
            <person name="Fryberger R.B."/>
            <person name="Garlena R.A."/>
            <person name="Russell D.A."/>
            <person name="Pope W.H."/>
            <person name="Jacobs-Sera D."/>
            <person name="Hatfull G.F."/>
        </authorList>
    </citation>
    <scope>NUCLEOTIDE SEQUENCE [LARGE SCALE GENOMIC DNA]</scope>
</reference>
<proteinExistence type="predicted"/>
<protein>
    <submittedName>
        <fullName evidence="1">Uncharacterized protein</fullName>
    </submittedName>
</protein>
<dbReference type="Proteomes" id="UP000423529">
    <property type="component" value="Segment"/>
</dbReference>
<organism evidence="1 2">
    <name type="scientific">Gordonia phage Untouchable</name>
    <dbReference type="NCBI Taxonomy" id="2656542"/>
    <lineage>
        <taxon>Viruses</taxon>
        <taxon>Duplodnaviria</taxon>
        <taxon>Heunggongvirae</taxon>
        <taxon>Uroviricota</taxon>
        <taxon>Caudoviricetes</taxon>
        <taxon>Deejayvirinae</taxon>
        <taxon>Kenoshavirus</taxon>
        <taxon>Kenoshavirus untouchable</taxon>
    </lineage>
</organism>
<dbReference type="KEGG" id="vg:55624437"/>